<dbReference type="KEGG" id="tfu:Tfu_0452"/>
<dbReference type="AlphaFoldDB" id="Q47SS7"/>
<name>Q47SS7_THEFY</name>
<dbReference type="HOGENOM" id="CLU_1218719_0_0_11"/>
<gene>
    <name evidence="1" type="ordered locus">Tfu_0452</name>
</gene>
<proteinExistence type="predicted"/>
<evidence type="ECO:0000313" key="1">
    <source>
        <dbReference type="EMBL" id="AAZ54490.1"/>
    </source>
</evidence>
<dbReference type="EMBL" id="CP000088">
    <property type="protein sequence ID" value="AAZ54490.1"/>
    <property type="molecule type" value="Genomic_DNA"/>
</dbReference>
<organism evidence="1">
    <name type="scientific">Thermobifida fusca (strain YX)</name>
    <dbReference type="NCBI Taxonomy" id="269800"/>
    <lineage>
        <taxon>Bacteria</taxon>
        <taxon>Bacillati</taxon>
        <taxon>Actinomycetota</taxon>
        <taxon>Actinomycetes</taxon>
        <taxon>Streptosporangiales</taxon>
        <taxon>Nocardiopsidaceae</taxon>
        <taxon>Thermobifida</taxon>
    </lineage>
</organism>
<sequence length="265" mass="28801">MTGAWRSLVNPPLCSLSDEMQETTEWFTGDTVIPFARLVRAGSGGQGKEERVRATRAAAFPLAASILAAPACGFGTPSQVMPGLAHPMASSESGFQVSDEATLHNYTGINVVLPDGWHTDIADNCLSPPEVGPAPGGNCPSEALRIRINASEEGLIDPEGAELTDPDSWRRPWASCPKRPELNARIRAEHSEIVEHGDFLLVSGEETKYSEWLITCTGGGTFRTRAWYVPEADLEFDVPVMVEERAEEYDLIVRSADLSRFKAIS</sequence>
<reference evidence="1" key="1">
    <citation type="submission" date="2005-07" db="EMBL/GenBank/DDBJ databases">
        <title>Complete sequence of Thermobifida fusca YX.</title>
        <authorList>
            <consortium name="US DOE Joint Genome Institute"/>
            <person name="Copeland A."/>
            <person name="Lucas S."/>
            <person name="Lapidus A."/>
            <person name="Barry K."/>
            <person name="Detter J.C."/>
            <person name="Glavina T."/>
            <person name="Hammon N."/>
            <person name="Israni S."/>
            <person name="Pitluck S."/>
            <person name="Di Bartolo G."/>
            <person name="Chain P."/>
            <person name="Schmutz J."/>
            <person name="Larimer F."/>
            <person name="Land M."/>
            <person name="Lykidis A."/>
            <person name="Richardson P."/>
        </authorList>
    </citation>
    <scope>NUCLEOTIDE SEQUENCE</scope>
    <source>
        <strain evidence="1">YX</strain>
    </source>
</reference>
<dbReference type="STRING" id="269800.Tfu_0452"/>
<protein>
    <submittedName>
        <fullName evidence="1">Uncharacterized protein</fullName>
    </submittedName>
</protein>
<accession>Q47SS7</accession>